<dbReference type="InterPro" id="IPR042530">
    <property type="entry name" value="EME1/EME2_C"/>
</dbReference>
<evidence type="ECO:0000256" key="6">
    <source>
        <dbReference type="ARBA" id="ARBA00022759"/>
    </source>
</evidence>
<comment type="subcellular location">
    <subcellularLocation>
        <location evidence="2">Nucleus</location>
    </subcellularLocation>
</comment>
<name>A0A423SVG9_PENVA</name>
<sequence>MGPPVHTLSSSDDSDDSLPDLETFPQRKKPFHKHMKAQTLSSDDEDNKENEVRVDDEDNVTKKQQKAYTDDSDEEELYKRNELIIDDDAIVIVEENTQQNSKKNEFKFSMDPLDAFNEDLPDIHDFTLISSEAKQFSEEEEEKEKETQPLKPLTKKSRKEEVQMEKEAKRREREAMRLKKAAEKAEAKAQREAERTSKRAMKPGECMKYVIVQLDRRLLELAEGSQVISQLQEADLRYRVIDSPVAATTTILRVDPLTLQETLTEEAVLLLTANELVELVERQVYENGIGGLCQKCKSWKRELGISKLTLLTCGIESYLRNQKTNRNQNFRADILGEGSRPGRGRKRKVPGGNTGRAAAERVSRVDIETALVMAQVEGGINHRLMPDANKVGLFITQVTKAVAETPFKREKGGASFSWYAEGSSTNTVKIDKSGVGLLKLWHQQLRQFNNVGVEVAQAIAREYSSPCALVEAYRQCSSTKEASLLLADIPVRRGAGPLVSTRKIGPELSKKIHLFFTTTQPEVSLGQKT</sequence>
<feature type="compositionally biased region" description="Basic residues" evidence="14">
    <location>
        <begin position="26"/>
        <end position="36"/>
    </location>
</feature>
<dbReference type="GO" id="GO:0031297">
    <property type="term" value="P:replication fork processing"/>
    <property type="evidence" value="ECO:0007669"/>
    <property type="project" value="TreeGrafter"/>
</dbReference>
<keyword evidence="10" id="KW-0233">DNA recombination</keyword>
<evidence type="ECO:0000313" key="15">
    <source>
        <dbReference type="EMBL" id="ROT68190.1"/>
    </source>
</evidence>
<evidence type="ECO:0000256" key="13">
    <source>
        <dbReference type="ARBA" id="ARBA00023254"/>
    </source>
</evidence>
<dbReference type="AlphaFoldDB" id="A0A423SVG9"/>
<evidence type="ECO:0000256" key="2">
    <source>
        <dbReference type="ARBA" id="ARBA00004123"/>
    </source>
</evidence>
<evidence type="ECO:0000256" key="3">
    <source>
        <dbReference type="ARBA" id="ARBA00005313"/>
    </source>
</evidence>
<dbReference type="Proteomes" id="UP000283509">
    <property type="component" value="Unassembled WGS sequence"/>
</dbReference>
<evidence type="ECO:0000256" key="1">
    <source>
        <dbReference type="ARBA" id="ARBA00001946"/>
    </source>
</evidence>
<protein>
    <submittedName>
        <fullName evidence="15">Putative crossover junction endonuclease EME1 isoform X1</fullName>
    </submittedName>
</protein>
<evidence type="ECO:0000256" key="14">
    <source>
        <dbReference type="SAM" id="MobiDB-lite"/>
    </source>
</evidence>
<keyword evidence="6 15" id="KW-0255">Endonuclease</keyword>
<dbReference type="PANTHER" id="PTHR21077:SF5">
    <property type="entry name" value="CROSSOVER JUNCTION ENDONUCLEASE MMS4"/>
    <property type="match status" value="1"/>
</dbReference>
<keyword evidence="4" id="KW-0540">Nuclease</keyword>
<keyword evidence="12" id="KW-0539">Nucleus</keyword>
<keyword evidence="9" id="KW-0460">Magnesium</keyword>
<dbReference type="GO" id="GO:0048476">
    <property type="term" value="C:Holliday junction resolvase complex"/>
    <property type="evidence" value="ECO:0007669"/>
    <property type="project" value="InterPro"/>
</dbReference>
<dbReference type="Gene3D" id="1.10.150.670">
    <property type="entry name" value="Crossover junction endonuclease EME1, DNA-binding domain"/>
    <property type="match status" value="1"/>
</dbReference>
<evidence type="ECO:0000256" key="7">
    <source>
        <dbReference type="ARBA" id="ARBA00022763"/>
    </source>
</evidence>
<organism evidence="15 16">
    <name type="scientific">Penaeus vannamei</name>
    <name type="common">Whiteleg shrimp</name>
    <name type="synonym">Litopenaeus vannamei</name>
    <dbReference type="NCBI Taxonomy" id="6689"/>
    <lineage>
        <taxon>Eukaryota</taxon>
        <taxon>Metazoa</taxon>
        <taxon>Ecdysozoa</taxon>
        <taxon>Arthropoda</taxon>
        <taxon>Crustacea</taxon>
        <taxon>Multicrustacea</taxon>
        <taxon>Malacostraca</taxon>
        <taxon>Eumalacostraca</taxon>
        <taxon>Eucarida</taxon>
        <taxon>Decapoda</taxon>
        <taxon>Dendrobranchiata</taxon>
        <taxon>Penaeoidea</taxon>
        <taxon>Penaeidae</taxon>
        <taxon>Penaeus</taxon>
    </lineage>
</organism>
<accession>A0A423SVG9</accession>
<evidence type="ECO:0000256" key="10">
    <source>
        <dbReference type="ARBA" id="ARBA00023172"/>
    </source>
</evidence>
<dbReference type="InterPro" id="IPR033310">
    <property type="entry name" value="Mms4/EME1/EME2"/>
</dbReference>
<feature type="compositionally biased region" description="Basic and acidic residues" evidence="14">
    <location>
        <begin position="158"/>
        <end position="197"/>
    </location>
</feature>
<reference evidence="15 16" key="1">
    <citation type="submission" date="2018-04" db="EMBL/GenBank/DDBJ databases">
        <authorList>
            <person name="Zhang X."/>
            <person name="Yuan J."/>
            <person name="Li F."/>
            <person name="Xiang J."/>
        </authorList>
    </citation>
    <scope>NUCLEOTIDE SEQUENCE [LARGE SCALE GENOMIC DNA]</scope>
    <source>
        <tissue evidence="15">Muscle</tissue>
    </source>
</reference>
<dbReference type="Gene3D" id="3.40.50.10130">
    <property type="match status" value="1"/>
</dbReference>
<dbReference type="GO" id="GO:0005634">
    <property type="term" value="C:nucleus"/>
    <property type="evidence" value="ECO:0007669"/>
    <property type="project" value="UniProtKB-SubCell"/>
</dbReference>
<dbReference type="GO" id="GO:0031573">
    <property type="term" value="P:mitotic intra-S DNA damage checkpoint signaling"/>
    <property type="evidence" value="ECO:0007669"/>
    <property type="project" value="TreeGrafter"/>
</dbReference>
<dbReference type="Pfam" id="PF21292">
    <property type="entry name" value="EME1-MUS81_C"/>
    <property type="match status" value="1"/>
</dbReference>
<keyword evidence="16" id="KW-1185">Reference proteome</keyword>
<evidence type="ECO:0000256" key="12">
    <source>
        <dbReference type="ARBA" id="ARBA00023242"/>
    </source>
</evidence>
<comment type="similarity">
    <text evidence="3">Belongs to the EME1/MMS4 family.</text>
</comment>
<evidence type="ECO:0000256" key="5">
    <source>
        <dbReference type="ARBA" id="ARBA00022723"/>
    </source>
</evidence>
<evidence type="ECO:0000313" key="16">
    <source>
        <dbReference type="Proteomes" id="UP000283509"/>
    </source>
</evidence>
<comment type="caution">
    <text evidence="15">The sequence shown here is derived from an EMBL/GenBank/DDBJ whole genome shotgun (WGS) entry which is preliminary data.</text>
</comment>
<keyword evidence="7" id="KW-0227">DNA damage</keyword>
<dbReference type="EMBL" id="QCYY01002708">
    <property type="protein sequence ID" value="ROT68190.1"/>
    <property type="molecule type" value="Genomic_DNA"/>
</dbReference>
<dbReference type="STRING" id="6689.A0A423SVG9"/>
<comment type="cofactor">
    <cofactor evidence="1">
        <name>Mg(2+)</name>
        <dbReference type="ChEBI" id="CHEBI:18420"/>
    </cofactor>
</comment>
<dbReference type="GO" id="GO:0006302">
    <property type="term" value="P:double-strand break repair"/>
    <property type="evidence" value="ECO:0007669"/>
    <property type="project" value="TreeGrafter"/>
</dbReference>
<feature type="region of interest" description="Disordered" evidence="14">
    <location>
        <begin position="135"/>
        <end position="199"/>
    </location>
</feature>
<proteinExistence type="inferred from homology"/>
<dbReference type="GO" id="GO:0046872">
    <property type="term" value="F:metal ion binding"/>
    <property type="evidence" value="ECO:0007669"/>
    <property type="project" value="UniProtKB-KW"/>
</dbReference>
<dbReference type="FunFam" id="1.10.150.670:FF:000002">
    <property type="entry name" value="Crossover junction endonuclease EME1"/>
    <property type="match status" value="1"/>
</dbReference>
<feature type="region of interest" description="Disordered" evidence="14">
    <location>
        <begin position="1"/>
        <end position="76"/>
    </location>
</feature>
<evidence type="ECO:0000256" key="11">
    <source>
        <dbReference type="ARBA" id="ARBA00023204"/>
    </source>
</evidence>
<feature type="compositionally biased region" description="Acidic residues" evidence="14">
    <location>
        <begin position="42"/>
        <end position="58"/>
    </location>
</feature>
<evidence type="ECO:0000256" key="8">
    <source>
        <dbReference type="ARBA" id="ARBA00022801"/>
    </source>
</evidence>
<evidence type="ECO:0000256" key="9">
    <source>
        <dbReference type="ARBA" id="ARBA00022842"/>
    </source>
</evidence>
<feature type="region of interest" description="Disordered" evidence="14">
    <location>
        <begin position="330"/>
        <end position="360"/>
    </location>
</feature>
<keyword evidence="5" id="KW-0479">Metal-binding</keyword>
<dbReference type="OrthoDB" id="343092at2759"/>
<gene>
    <name evidence="15" type="ORF">C7M84_013686</name>
</gene>
<keyword evidence="13" id="KW-0469">Meiosis</keyword>
<evidence type="ECO:0000256" key="4">
    <source>
        <dbReference type="ARBA" id="ARBA00022722"/>
    </source>
</evidence>
<dbReference type="GO" id="GO:0008821">
    <property type="term" value="F:crossover junction DNA endonuclease activity"/>
    <property type="evidence" value="ECO:0007669"/>
    <property type="project" value="TreeGrafter"/>
</dbReference>
<dbReference type="PANTHER" id="PTHR21077">
    <property type="entry name" value="EME1 PROTEIN"/>
    <property type="match status" value="1"/>
</dbReference>
<reference evidence="15 16" key="2">
    <citation type="submission" date="2019-01" db="EMBL/GenBank/DDBJ databases">
        <title>The decoding of complex shrimp genome reveals the adaptation for benthos swimmer, frequently molting mechanism and breeding impact on genome.</title>
        <authorList>
            <person name="Sun Y."/>
            <person name="Gao Y."/>
            <person name="Yu Y."/>
        </authorList>
    </citation>
    <scope>NUCLEOTIDE SEQUENCE [LARGE SCALE GENOMIC DNA]</scope>
    <source>
        <tissue evidence="15">Muscle</tissue>
    </source>
</reference>
<keyword evidence="11" id="KW-0234">DNA repair</keyword>
<keyword evidence="8" id="KW-0378">Hydrolase</keyword>
<dbReference type="GO" id="GO:0000712">
    <property type="term" value="P:resolution of meiotic recombination intermediates"/>
    <property type="evidence" value="ECO:0007669"/>
    <property type="project" value="TreeGrafter"/>
</dbReference>